<accession>A0A9Q9AXQ2</accession>
<feature type="compositionally biased region" description="Low complexity" evidence="1">
    <location>
        <begin position="363"/>
        <end position="374"/>
    </location>
</feature>
<evidence type="ECO:0000313" key="2">
    <source>
        <dbReference type="EMBL" id="USW53721.1"/>
    </source>
</evidence>
<dbReference type="EMBL" id="CP099422">
    <property type="protein sequence ID" value="USW53721.1"/>
    <property type="molecule type" value="Genomic_DNA"/>
</dbReference>
<feature type="region of interest" description="Disordered" evidence="1">
    <location>
        <begin position="287"/>
        <end position="318"/>
    </location>
</feature>
<feature type="region of interest" description="Disordered" evidence="1">
    <location>
        <begin position="141"/>
        <end position="227"/>
    </location>
</feature>
<feature type="region of interest" description="Disordered" evidence="1">
    <location>
        <begin position="519"/>
        <end position="564"/>
    </location>
</feature>
<protein>
    <submittedName>
        <fullName evidence="2">Uncharacterized protein</fullName>
    </submittedName>
</protein>
<organism evidence="2 3">
    <name type="scientific">Septoria linicola</name>
    <dbReference type="NCBI Taxonomy" id="215465"/>
    <lineage>
        <taxon>Eukaryota</taxon>
        <taxon>Fungi</taxon>
        <taxon>Dikarya</taxon>
        <taxon>Ascomycota</taxon>
        <taxon>Pezizomycotina</taxon>
        <taxon>Dothideomycetes</taxon>
        <taxon>Dothideomycetidae</taxon>
        <taxon>Mycosphaerellales</taxon>
        <taxon>Mycosphaerellaceae</taxon>
        <taxon>Septoria</taxon>
    </lineage>
</organism>
<proteinExistence type="predicted"/>
<sequence length="564" mass="62469">MATTRIAAEIDNVGPNIFIDVVPASQRYGPRNYIRPSHKQCIPSRLYQFKKSNGVPPPDQNPPLKRGDTKPDYKQSTFYKTIKHQRYAQLEARKFRHDLSDEVRQTFGDIVNDDGTQYGWLDRARANISLVEVRDTLVREQRQNDAEGGTQQSSQQEIGGQTGREGTTQRQQAMRRGIAINGQRRRQGLRNSRNVRLSLNSVSQRRAQTQRARQVQSTPEQITREARPAQLATQTPSTPIDAQIIGVLQEQMQTHVDALINARNNADADGLQGGMTGYENAFAAYDALNNPNSGPPDSTNPPAFPNGVDAPPVLPGSPIDLEAMRARLNELKSDGPSTQQLSSQALSPIQEEAEEQEEGAAGGQAKTQATGSAGPEAADSAGGDEQIESETILLATSPPPAARHREAYEYLGADDQIRHGEYEAAYQNPLEHRWHNLERYEARDSGVLTGEETRTSWRTKDLDDLTSPELRLRSNLDMERSWRELQQGRCRFQVEHERNMREHEARLAEIRAGRPMTPVGHAASAVTSAPVTPSRADRPVGTPNAPARSTYAAPSVEVDSDEDL</sequence>
<feature type="compositionally biased region" description="Polar residues" evidence="1">
    <location>
        <begin position="335"/>
        <end position="347"/>
    </location>
</feature>
<dbReference type="AlphaFoldDB" id="A0A9Q9AXQ2"/>
<reference evidence="2" key="1">
    <citation type="submission" date="2022-06" db="EMBL/GenBank/DDBJ databases">
        <title>Complete genome sequences of two strains of the flax pathogen Septoria linicola.</title>
        <authorList>
            <person name="Lapalu N."/>
            <person name="Simon A."/>
            <person name="Demenou B."/>
            <person name="Paumier D."/>
            <person name="Guillot M.-P."/>
            <person name="Gout L."/>
            <person name="Valade R."/>
        </authorList>
    </citation>
    <scope>NUCLEOTIDE SEQUENCE</scope>
    <source>
        <strain evidence="2">SE15195</strain>
    </source>
</reference>
<name>A0A9Q9AXQ2_9PEZI</name>
<gene>
    <name evidence="2" type="ORF">Slin15195_G070400</name>
</gene>
<keyword evidence="3" id="KW-1185">Reference proteome</keyword>
<feature type="region of interest" description="Disordered" evidence="1">
    <location>
        <begin position="51"/>
        <end position="73"/>
    </location>
</feature>
<feature type="compositionally biased region" description="Low complexity" evidence="1">
    <location>
        <begin position="202"/>
        <end position="218"/>
    </location>
</feature>
<feature type="region of interest" description="Disordered" evidence="1">
    <location>
        <begin position="332"/>
        <end position="385"/>
    </location>
</feature>
<evidence type="ECO:0000313" key="3">
    <source>
        <dbReference type="Proteomes" id="UP001056384"/>
    </source>
</evidence>
<dbReference type="Proteomes" id="UP001056384">
    <property type="component" value="Chromosome 5"/>
</dbReference>
<evidence type="ECO:0000256" key="1">
    <source>
        <dbReference type="SAM" id="MobiDB-lite"/>
    </source>
</evidence>
<feature type="compositionally biased region" description="Low complexity" evidence="1">
    <location>
        <begin position="155"/>
        <end position="172"/>
    </location>
</feature>
<feature type="compositionally biased region" description="Polar residues" evidence="1">
    <location>
        <begin position="189"/>
        <end position="201"/>
    </location>
</feature>